<dbReference type="PRINTS" id="PR00781">
    <property type="entry name" value="LIPOSIGPTASE"/>
</dbReference>
<accession>A0A6J6FXF2</accession>
<sequence>MSRRNILTFTFGLAVVWIAIDQFTKFLAEAYLFEGVKVPLIGTWFQLELVYNPGSAFSIGSDYTWVLTVIAGIAAVALIVIGTRVTTVWWALVIGSMLGGAVSHFYDRLLRPPAFANGHIVDFLNYGGYFVGNIADIALVGAAIGAVILNFSGVEFSEQSRRERAPKPSKHSA</sequence>
<evidence type="ECO:0000256" key="3">
    <source>
        <dbReference type="ARBA" id="ARBA00022692"/>
    </source>
</evidence>
<dbReference type="Pfam" id="PF01252">
    <property type="entry name" value="Peptidase_A8"/>
    <property type="match status" value="1"/>
</dbReference>
<evidence type="ECO:0000256" key="6">
    <source>
        <dbReference type="ARBA" id="ARBA00023136"/>
    </source>
</evidence>
<dbReference type="GO" id="GO:0016020">
    <property type="term" value="C:membrane"/>
    <property type="evidence" value="ECO:0007669"/>
    <property type="project" value="InterPro"/>
</dbReference>
<keyword evidence="1" id="KW-1003">Cell membrane</keyword>
<feature type="transmembrane region" description="Helical" evidence="7">
    <location>
        <begin position="63"/>
        <end position="81"/>
    </location>
</feature>
<dbReference type="GO" id="GO:0006508">
    <property type="term" value="P:proteolysis"/>
    <property type="evidence" value="ECO:0007669"/>
    <property type="project" value="UniProtKB-KW"/>
</dbReference>
<dbReference type="PANTHER" id="PTHR33695">
    <property type="entry name" value="LIPOPROTEIN SIGNAL PEPTIDASE"/>
    <property type="match status" value="1"/>
</dbReference>
<evidence type="ECO:0000256" key="1">
    <source>
        <dbReference type="ARBA" id="ARBA00022475"/>
    </source>
</evidence>
<reference evidence="8" key="1">
    <citation type="submission" date="2020-05" db="EMBL/GenBank/DDBJ databases">
        <authorList>
            <person name="Chiriac C."/>
            <person name="Salcher M."/>
            <person name="Ghai R."/>
            <person name="Kavagutti S V."/>
        </authorList>
    </citation>
    <scope>NUCLEOTIDE SEQUENCE</scope>
</reference>
<feature type="transmembrane region" description="Helical" evidence="7">
    <location>
        <begin position="88"/>
        <end position="106"/>
    </location>
</feature>
<protein>
    <submittedName>
        <fullName evidence="8">Unannotated protein</fullName>
    </submittedName>
</protein>
<evidence type="ECO:0000256" key="4">
    <source>
        <dbReference type="ARBA" id="ARBA00022801"/>
    </source>
</evidence>
<keyword evidence="4" id="KW-0378">Hydrolase</keyword>
<dbReference type="AlphaFoldDB" id="A0A6J6FXF2"/>
<keyword evidence="2" id="KW-0645">Protease</keyword>
<evidence type="ECO:0000256" key="7">
    <source>
        <dbReference type="SAM" id="Phobius"/>
    </source>
</evidence>
<evidence type="ECO:0000256" key="2">
    <source>
        <dbReference type="ARBA" id="ARBA00022670"/>
    </source>
</evidence>
<evidence type="ECO:0000256" key="5">
    <source>
        <dbReference type="ARBA" id="ARBA00022989"/>
    </source>
</evidence>
<gene>
    <name evidence="8" type="ORF">UFOPK1788_00637</name>
</gene>
<dbReference type="InterPro" id="IPR001872">
    <property type="entry name" value="Peptidase_A8"/>
</dbReference>
<keyword evidence="3 7" id="KW-0812">Transmembrane</keyword>
<keyword evidence="5 7" id="KW-1133">Transmembrane helix</keyword>
<keyword evidence="6 7" id="KW-0472">Membrane</keyword>
<dbReference type="PANTHER" id="PTHR33695:SF1">
    <property type="entry name" value="LIPOPROTEIN SIGNAL PEPTIDASE"/>
    <property type="match status" value="1"/>
</dbReference>
<name>A0A6J6FXF2_9ZZZZ</name>
<feature type="transmembrane region" description="Helical" evidence="7">
    <location>
        <begin position="126"/>
        <end position="152"/>
    </location>
</feature>
<proteinExistence type="inferred from homology"/>
<dbReference type="HAMAP" id="MF_00161">
    <property type="entry name" value="LspA"/>
    <property type="match status" value="1"/>
</dbReference>
<dbReference type="GO" id="GO:0004190">
    <property type="term" value="F:aspartic-type endopeptidase activity"/>
    <property type="evidence" value="ECO:0007669"/>
    <property type="project" value="InterPro"/>
</dbReference>
<evidence type="ECO:0000313" key="8">
    <source>
        <dbReference type="EMBL" id="CAB4593040.1"/>
    </source>
</evidence>
<dbReference type="EMBL" id="CAEZUE010000070">
    <property type="protein sequence ID" value="CAB4593040.1"/>
    <property type="molecule type" value="Genomic_DNA"/>
</dbReference>
<organism evidence="8">
    <name type="scientific">freshwater metagenome</name>
    <dbReference type="NCBI Taxonomy" id="449393"/>
    <lineage>
        <taxon>unclassified sequences</taxon>
        <taxon>metagenomes</taxon>
        <taxon>ecological metagenomes</taxon>
    </lineage>
</organism>